<reference evidence="2 3" key="1">
    <citation type="submission" date="2019-06" db="EMBL/GenBank/DDBJ databases">
        <title>Sequencing the genomes of 1000 actinobacteria strains.</title>
        <authorList>
            <person name="Klenk H.-P."/>
        </authorList>
    </citation>
    <scope>NUCLEOTIDE SEQUENCE [LARGE SCALE GENOMIC DNA]</scope>
    <source>
        <strain evidence="2 3">DSM 8251</strain>
    </source>
</reference>
<dbReference type="RefSeq" id="WP_142093835.1">
    <property type="nucleotide sequence ID" value="NZ_VFOR01000002.1"/>
</dbReference>
<keyword evidence="1" id="KW-1133">Transmembrane helix</keyword>
<feature type="transmembrane region" description="Helical" evidence="1">
    <location>
        <begin position="218"/>
        <end position="238"/>
    </location>
</feature>
<keyword evidence="1" id="KW-0472">Membrane</keyword>
<feature type="transmembrane region" description="Helical" evidence="1">
    <location>
        <begin position="377"/>
        <end position="395"/>
    </location>
</feature>
<evidence type="ECO:0000313" key="2">
    <source>
        <dbReference type="EMBL" id="TQL58008.1"/>
    </source>
</evidence>
<dbReference type="Proteomes" id="UP000316196">
    <property type="component" value="Unassembled WGS sequence"/>
</dbReference>
<feature type="transmembrane region" description="Helical" evidence="1">
    <location>
        <begin position="442"/>
        <end position="462"/>
    </location>
</feature>
<dbReference type="AlphaFoldDB" id="A0A542ZCD3"/>
<gene>
    <name evidence="2" type="ORF">FB460_1859</name>
</gene>
<organism evidence="2 3">
    <name type="scientific">Propioniferax innocua</name>
    <dbReference type="NCBI Taxonomy" id="1753"/>
    <lineage>
        <taxon>Bacteria</taxon>
        <taxon>Bacillati</taxon>
        <taxon>Actinomycetota</taxon>
        <taxon>Actinomycetes</taxon>
        <taxon>Propionibacteriales</taxon>
        <taxon>Propionibacteriaceae</taxon>
        <taxon>Propioniferax</taxon>
    </lineage>
</organism>
<sequence length="473" mass="49767">MIRALRAEVTRTRGSAALLLTLSGLIFALLSSRFAVSAGMNGSVHDLLNWQGLYATGLAAPIMTLLAGAVADRERGAREGGTRWRSTPRHLILIARALVLIALSGVFHLLSYGGIAVVAMLTGFTDAMGSIVIAALVSWVSSWALCLPGLVLADLSGTIPAILIALGLQIIGTLSAEKSWWWAVPMTWPVRPSLWALGVHQNAVPLAPGETPIITEPWTALAGCIITAAASLAVLLLLDRNTRHLPWVGRRAVVAPAPRRSTRGGALGAAHLALRGTAIGWLTAGALALMVVVALVDRPGAAAGTFSYLVLPVGAIILPVVAWSGVRDAWRITALKGPRTRHALVARIVIHVAAMTAAAVMAVLLEGSPEDLPRRTLLWVLTGAVVVLASLTTTIRFGPGMAIAGGLLWWIFSVTFAGDVLASTPLWAVSLPLWAECADTPARLMLAVPTCLVLFTGLLFMVRRAETVRLRAG</sequence>
<proteinExistence type="predicted"/>
<protein>
    <submittedName>
        <fullName evidence="2">ABC-2 type transport system permease protein</fullName>
    </submittedName>
</protein>
<keyword evidence="1" id="KW-0812">Transmembrane</keyword>
<feature type="transmembrane region" description="Helical" evidence="1">
    <location>
        <begin position="272"/>
        <end position="296"/>
    </location>
</feature>
<evidence type="ECO:0000256" key="1">
    <source>
        <dbReference type="SAM" id="Phobius"/>
    </source>
</evidence>
<dbReference type="EMBL" id="VFOR01000002">
    <property type="protein sequence ID" value="TQL58008.1"/>
    <property type="molecule type" value="Genomic_DNA"/>
</dbReference>
<comment type="caution">
    <text evidence="2">The sequence shown here is derived from an EMBL/GenBank/DDBJ whole genome shotgun (WGS) entry which is preliminary data.</text>
</comment>
<dbReference type="OrthoDB" id="4427624at2"/>
<feature type="transmembrane region" description="Helical" evidence="1">
    <location>
        <begin position="302"/>
        <end position="323"/>
    </location>
</feature>
<feature type="transmembrane region" description="Helical" evidence="1">
    <location>
        <begin position="91"/>
        <end position="121"/>
    </location>
</feature>
<feature type="transmembrane region" description="Helical" evidence="1">
    <location>
        <begin position="159"/>
        <end position="176"/>
    </location>
</feature>
<feature type="transmembrane region" description="Helical" evidence="1">
    <location>
        <begin position="407"/>
        <end position="430"/>
    </location>
</feature>
<feature type="transmembrane region" description="Helical" evidence="1">
    <location>
        <begin position="127"/>
        <end position="152"/>
    </location>
</feature>
<keyword evidence="3" id="KW-1185">Reference proteome</keyword>
<accession>A0A542ZCD3</accession>
<feature type="transmembrane region" description="Helical" evidence="1">
    <location>
        <begin position="344"/>
        <end position="365"/>
    </location>
</feature>
<feature type="transmembrane region" description="Helical" evidence="1">
    <location>
        <begin position="51"/>
        <end position="71"/>
    </location>
</feature>
<evidence type="ECO:0000313" key="3">
    <source>
        <dbReference type="Proteomes" id="UP000316196"/>
    </source>
</evidence>
<name>A0A542ZCD3_9ACTN</name>